<dbReference type="Pfam" id="PF01266">
    <property type="entry name" value="DAO"/>
    <property type="match status" value="1"/>
</dbReference>
<gene>
    <name evidence="2" type="ORF">AGRA3207_001960</name>
</gene>
<proteinExistence type="predicted"/>
<organism evidence="2 3">
    <name type="scientific">Actinomadura graeca</name>
    <dbReference type="NCBI Taxonomy" id="2750812"/>
    <lineage>
        <taxon>Bacteria</taxon>
        <taxon>Bacillati</taxon>
        <taxon>Actinomycetota</taxon>
        <taxon>Actinomycetes</taxon>
        <taxon>Streptosporangiales</taxon>
        <taxon>Thermomonosporaceae</taxon>
        <taxon>Actinomadura</taxon>
    </lineage>
</organism>
<reference evidence="2" key="1">
    <citation type="submission" date="2020-07" db="EMBL/GenBank/DDBJ databases">
        <authorList>
            <person name="Tarantini F.S."/>
            <person name="Hong K.W."/>
            <person name="Chan K.G."/>
        </authorList>
    </citation>
    <scope>NUCLEOTIDE SEQUENCE</scope>
    <source>
        <strain evidence="2">32-07</strain>
    </source>
</reference>
<feature type="domain" description="FAD dependent oxidoreductase" evidence="1">
    <location>
        <begin position="34"/>
        <end position="398"/>
    </location>
</feature>
<dbReference type="InterPro" id="IPR006076">
    <property type="entry name" value="FAD-dep_OxRdtase"/>
</dbReference>
<dbReference type="Gene3D" id="3.30.9.10">
    <property type="entry name" value="D-Amino Acid Oxidase, subunit A, domain 2"/>
    <property type="match status" value="1"/>
</dbReference>
<dbReference type="PANTHER" id="PTHR13847">
    <property type="entry name" value="SARCOSINE DEHYDROGENASE-RELATED"/>
    <property type="match status" value="1"/>
</dbReference>
<sequence>MDKSTLSHWWHKMETAHGGPIPERPALAQDDEADVAIVGAGYTGLYTALELLKSAPELKVVLLEANVAGYGASGRNGGAVIAQLNGSRAFWAGRGGRQAAIDMERAVQQAVTEVGEVITSEGIECGYAHNGVLMVARTELEARRFKAGVEDDRRYGFGPEDSRYLSRKEVLEKVNVDGAIGARWSSHCASVDGGRLARGLAAAVERRGGVIYENSPVIRIEPGRAITARATVRAEFVVRATEAYSESIKGQERTVVPIHTSMLATEVLTSEQIAELRWGGHEALLAEHPFLHLQFTSDDRITIGGDDPRVPYRWGSAPNPDGPATPKVRDHYYGQLIKLFPFLDGIKIADTWQGVFGTTKNWAPNVSLDRATGLAVAGGYVGEGLAPSNMAGRTMRDLILGRDTEMTRLPWTNMGSRKWEPEPLRYIGSGVIWAARALGDAKEHRAGKPSTLISIGNRTAGFTGHLG</sequence>
<accession>A0ABX8QR60</accession>
<dbReference type="Proteomes" id="UP001049518">
    <property type="component" value="Chromosome"/>
</dbReference>
<keyword evidence="3" id="KW-1185">Reference proteome</keyword>
<evidence type="ECO:0000313" key="2">
    <source>
        <dbReference type="EMBL" id="QXJ21135.1"/>
    </source>
</evidence>
<dbReference type="SUPFAM" id="SSF51905">
    <property type="entry name" value="FAD/NAD(P)-binding domain"/>
    <property type="match status" value="1"/>
</dbReference>
<dbReference type="RefSeq" id="WP_231334269.1">
    <property type="nucleotide sequence ID" value="NZ_CP059572.1"/>
</dbReference>
<dbReference type="InterPro" id="IPR036188">
    <property type="entry name" value="FAD/NAD-bd_sf"/>
</dbReference>
<name>A0ABX8QR60_9ACTN</name>
<evidence type="ECO:0000259" key="1">
    <source>
        <dbReference type="Pfam" id="PF01266"/>
    </source>
</evidence>
<dbReference type="PANTHER" id="PTHR13847:SF285">
    <property type="entry name" value="FAD DEPENDENT OXIDOREDUCTASE DOMAIN-CONTAINING PROTEIN"/>
    <property type="match status" value="1"/>
</dbReference>
<dbReference type="Gene3D" id="3.50.50.60">
    <property type="entry name" value="FAD/NAD(P)-binding domain"/>
    <property type="match status" value="1"/>
</dbReference>
<protein>
    <submittedName>
        <fullName evidence="2">FAD-dependent oxidoreductase</fullName>
    </submittedName>
</protein>
<evidence type="ECO:0000313" key="3">
    <source>
        <dbReference type="Proteomes" id="UP001049518"/>
    </source>
</evidence>
<dbReference type="EMBL" id="CP059572">
    <property type="protein sequence ID" value="QXJ21135.1"/>
    <property type="molecule type" value="Genomic_DNA"/>
</dbReference>